<gene>
    <name evidence="3" type="ORF">ACFPIE_00890</name>
</gene>
<comment type="caution">
    <text evidence="3">The sequence shown here is derived from an EMBL/GenBank/DDBJ whole genome shotgun (WGS) entry which is preliminary data.</text>
</comment>
<organism evidence="3 4">
    <name type="scientific">Brevundimonas staleyi</name>
    <dbReference type="NCBI Taxonomy" id="74326"/>
    <lineage>
        <taxon>Bacteria</taxon>
        <taxon>Pseudomonadati</taxon>
        <taxon>Pseudomonadota</taxon>
        <taxon>Alphaproteobacteria</taxon>
        <taxon>Caulobacterales</taxon>
        <taxon>Caulobacteraceae</taxon>
        <taxon>Brevundimonas</taxon>
    </lineage>
</organism>
<dbReference type="SUPFAM" id="SSF50037">
    <property type="entry name" value="C-terminal domain of transcriptional repressors"/>
    <property type="match status" value="1"/>
</dbReference>
<dbReference type="InterPro" id="IPR038157">
    <property type="entry name" value="FeoA_core_dom"/>
</dbReference>
<sequence>MSKVIKLSDARVGDRGVIVSVGTHCHHQTEEVELERRLLELGLVEGANIELIHEGLIGRDPMALKVDDMRVALRRKEAASLSIELAGAAE</sequence>
<evidence type="ECO:0000313" key="3">
    <source>
        <dbReference type="EMBL" id="MFC5342451.1"/>
    </source>
</evidence>
<protein>
    <submittedName>
        <fullName evidence="3">Ferrous iron transport protein A</fullName>
    </submittedName>
</protein>
<dbReference type="RefSeq" id="WP_374036305.1">
    <property type="nucleotide sequence ID" value="NZ_CP169082.1"/>
</dbReference>
<dbReference type="PANTHER" id="PTHR42954:SF2">
    <property type="entry name" value="FE(2+) TRANSPORT PROTEIN A"/>
    <property type="match status" value="1"/>
</dbReference>
<keyword evidence="4" id="KW-1185">Reference proteome</keyword>
<dbReference type="SMART" id="SM00899">
    <property type="entry name" value="FeoA"/>
    <property type="match status" value="1"/>
</dbReference>
<dbReference type="InterPro" id="IPR052713">
    <property type="entry name" value="FeoA"/>
</dbReference>
<evidence type="ECO:0000313" key="4">
    <source>
        <dbReference type="Proteomes" id="UP001596152"/>
    </source>
</evidence>
<keyword evidence="1" id="KW-0408">Iron</keyword>
<proteinExistence type="predicted"/>
<dbReference type="Gene3D" id="2.30.30.90">
    <property type="match status" value="1"/>
</dbReference>
<dbReference type="Proteomes" id="UP001596152">
    <property type="component" value="Unassembled WGS sequence"/>
</dbReference>
<feature type="domain" description="Ferrous iron transporter FeoA-like" evidence="2">
    <location>
        <begin position="5"/>
        <end position="85"/>
    </location>
</feature>
<dbReference type="EMBL" id="JBHSLF010000001">
    <property type="protein sequence ID" value="MFC5342451.1"/>
    <property type="molecule type" value="Genomic_DNA"/>
</dbReference>
<dbReference type="Pfam" id="PF04023">
    <property type="entry name" value="FeoA"/>
    <property type="match status" value="1"/>
</dbReference>
<dbReference type="InterPro" id="IPR008988">
    <property type="entry name" value="Transcriptional_repressor_C"/>
</dbReference>
<evidence type="ECO:0000256" key="1">
    <source>
        <dbReference type="ARBA" id="ARBA00023004"/>
    </source>
</evidence>
<evidence type="ECO:0000259" key="2">
    <source>
        <dbReference type="SMART" id="SM00899"/>
    </source>
</evidence>
<reference evidence="4" key="1">
    <citation type="journal article" date="2019" name="Int. J. Syst. Evol. Microbiol.">
        <title>The Global Catalogue of Microorganisms (GCM) 10K type strain sequencing project: providing services to taxonomists for standard genome sequencing and annotation.</title>
        <authorList>
            <consortium name="The Broad Institute Genomics Platform"/>
            <consortium name="The Broad Institute Genome Sequencing Center for Infectious Disease"/>
            <person name="Wu L."/>
            <person name="Ma J."/>
        </authorList>
    </citation>
    <scope>NUCLEOTIDE SEQUENCE [LARGE SCALE GENOMIC DNA]</scope>
    <source>
        <strain evidence="4">JCM 12125</strain>
    </source>
</reference>
<dbReference type="InterPro" id="IPR007167">
    <property type="entry name" value="Fe-transptr_FeoA-like"/>
</dbReference>
<name>A0ABW0FMM7_9CAUL</name>
<dbReference type="PANTHER" id="PTHR42954">
    <property type="entry name" value="FE(2+) TRANSPORT PROTEIN A"/>
    <property type="match status" value="1"/>
</dbReference>
<accession>A0ABW0FMM7</accession>